<evidence type="ECO:0000313" key="6">
    <source>
        <dbReference type="EMBL" id="TQL69155.1"/>
    </source>
</evidence>
<evidence type="ECO:0000256" key="4">
    <source>
        <dbReference type="SAM" id="SignalP"/>
    </source>
</evidence>
<dbReference type="Proteomes" id="UP000320209">
    <property type="component" value="Unassembled WGS sequence"/>
</dbReference>
<dbReference type="PROSITE" id="PS51257">
    <property type="entry name" value="PROKAR_LIPOPROTEIN"/>
    <property type="match status" value="1"/>
</dbReference>
<name>A0A543A9C7_9ACTN</name>
<protein>
    <submittedName>
        <fullName evidence="6">Sulfonate transport system substrate-binding protein</fullName>
    </submittedName>
</protein>
<evidence type="ECO:0000256" key="2">
    <source>
        <dbReference type="ARBA" id="ARBA00010742"/>
    </source>
</evidence>
<dbReference type="InterPro" id="IPR001638">
    <property type="entry name" value="Solute-binding_3/MltF_N"/>
</dbReference>
<comment type="subcellular location">
    <subcellularLocation>
        <location evidence="1">Periplasm</location>
    </subcellularLocation>
</comment>
<keyword evidence="7" id="KW-1185">Reference proteome</keyword>
<reference evidence="6 7" key="1">
    <citation type="submission" date="2019-06" db="EMBL/GenBank/DDBJ databases">
        <title>Sequencing the genomes of 1000 actinobacteria strains.</title>
        <authorList>
            <person name="Klenk H.-P."/>
        </authorList>
    </citation>
    <scope>NUCLEOTIDE SEQUENCE [LARGE SCALE GENOMIC DNA]</scope>
    <source>
        <strain evidence="6 7">DSM 25218</strain>
    </source>
</reference>
<evidence type="ECO:0000259" key="5">
    <source>
        <dbReference type="SMART" id="SM00062"/>
    </source>
</evidence>
<dbReference type="Pfam" id="PF09084">
    <property type="entry name" value="NMT1"/>
    <property type="match status" value="1"/>
</dbReference>
<dbReference type="CDD" id="cd01008">
    <property type="entry name" value="PBP2_NrtA_SsuA_CpmA_like"/>
    <property type="match status" value="1"/>
</dbReference>
<dbReference type="AlphaFoldDB" id="A0A543A9C7"/>
<dbReference type="EMBL" id="VFOV01000001">
    <property type="protein sequence ID" value="TQL69155.1"/>
    <property type="molecule type" value="Genomic_DNA"/>
</dbReference>
<feature type="signal peptide" evidence="4">
    <location>
        <begin position="1"/>
        <end position="17"/>
    </location>
</feature>
<sequence>MLSTTRMRLSATVSVLALGVLTGCGGGATVEDPGAGGASASLRAGYLSAIDQVGLPLALENGYFEDRGLNVDVADPFPTGVDALNALQAGEVDLVQVGTPLVPAAQKGDELVLVGNYTGSASQASIDDTMAVVATPKAGISADDLDSLRGKRIGVSVGSINHLYLLGLLEKAGLKTSQVTIVNTAPPDLGVALETGGIDAAIVWDPWPITITDQVDGAEEVMRGGGYIPFVGYQVTTREFLDEHPDEVADYLAARAEVDQWIRENPDQAGEAATRWLPGTESKVAQEAMQHNIKQLDPRFSACNYLALDTVADLMAQGDAAGPDFDPAPYFDPAPILKVMEESPDLFEGLPEIPAQAQVEGGFTYDQAAADKACQ</sequence>
<dbReference type="Gene3D" id="3.40.190.10">
    <property type="entry name" value="Periplasmic binding protein-like II"/>
    <property type="match status" value="2"/>
</dbReference>
<gene>
    <name evidence="6" type="ORF">FB381_3057</name>
</gene>
<dbReference type="SMART" id="SM00062">
    <property type="entry name" value="PBPb"/>
    <property type="match status" value="1"/>
</dbReference>
<evidence type="ECO:0000313" key="7">
    <source>
        <dbReference type="Proteomes" id="UP000320209"/>
    </source>
</evidence>
<evidence type="ECO:0000256" key="1">
    <source>
        <dbReference type="ARBA" id="ARBA00004418"/>
    </source>
</evidence>
<dbReference type="PANTHER" id="PTHR30024">
    <property type="entry name" value="ALIPHATIC SULFONATES-BINDING PROTEIN-RELATED"/>
    <property type="match status" value="1"/>
</dbReference>
<dbReference type="GO" id="GO:0042597">
    <property type="term" value="C:periplasmic space"/>
    <property type="evidence" value="ECO:0007669"/>
    <property type="project" value="UniProtKB-SubCell"/>
</dbReference>
<comment type="caution">
    <text evidence="6">The sequence shown here is derived from an EMBL/GenBank/DDBJ whole genome shotgun (WGS) entry which is preliminary data.</text>
</comment>
<dbReference type="PANTHER" id="PTHR30024:SF47">
    <property type="entry name" value="TAURINE-BINDING PERIPLASMIC PROTEIN"/>
    <property type="match status" value="1"/>
</dbReference>
<feature type="domain" description="Solute-binding protein family 3/N-terminal" evidence="5">
    <location>
        <begin position="41"/>
        <end position="265"/>
    </location>
</feature>
<dbReference type="RefSeq" id="WP_211352449.1">
    <property type="nucleotide sequence ID" value="NZ_VFOV01000001.1"/>
</dbReference>
<comment type="similarity">
    <text evidence="2">Belongs to the bacterial solute-binding protein SsuA/TauA family.</text>
</comment>
<keyword evidence="3 4" id="KW-0732">Signal</keyword>
<proteinExistence type="inferred from homology"/>
<accession>A0A543A9C7</accession>
<organism evidence="6 7">
    <name type="scientific">Nocardioides albertanoniae</name>
    <dbReference type="NCBI Taxonomy" id="1175486"/>
    <lineage>
        <taxon>Bacteria</taxon>
        <taxon>Bacillati</taxon>
        <taxon>Actinomycetota</taxon>
        <taxon>Actinomycetes</taxon>
        <taxon>Propionibacteriales</taxon>
        <taxon>Nocardioidaceae</taxon>
        <taxon>Nocardioides</taxon>
    </lineage>
</organism>
<dbReference type="SUPFAM" id="SSF53850">
    <property type="entry name" value="Periplasmic binding protein-like II"/>
    <property type="match status" value="1"/>
</dbReference>
<dbReference type="InterPro" id="IPR015168">
    <property type="entry name" value="SsuA/THI5"/>
</dbReference>
<evidence type="ECO:0000256" key="3">
    <source>
        <dbReference type="ARBA" id="ARBA00022729"/>
    </source>
</evidence>
<feature type="chain" id="PRO_5039662817" evidence="4">
    <location>
        <begin position="18"/>
        <end position="375"/>
    </location>
</feature>